<reference evidence="2 3" key="1">
    <citation type="submission" date="2024-06" db="EMBL/GenBank/DDBJ databases">
        <title>The Natural Products Discovery Center: Release of the First 8490 Sequenced Strains for Exploring Actinobacteria Biosynthetic Diversity.</title>
        <authorList>
            <person name="Kalkreuter E."/>
            <person name="Kautsar S.A."/>
            <person name="Yang D."/>
            <person name="Bader C.D."/>
            <person name="Teijaro C.N."/>
            <person name="Fluegel L."/>
            <person name="Davis C.M."/>
            <person name="Simpson J.R."/>
            <person name="Lauterbach L."/>
            <person name="Steele A.D."/>
            <person name="Gui C."/>
            <person name="Meng S."/>
            <person name="Li G."/>
            <person name="Viehrig K."/>
            <person name="Ye F."/>
            <person name="Su P."/>
            <person name="Kiefer A.F."/>
            <person name="Nichols A."/>
            <person name="Cepeda A.J."/>
            <person name="Yan W."/>
            <person name="Fan B."/>
            <person name="Jiang Y."/>
            <person name="Adhikari A."/>
            <person name="Zheng C.-J."/>
            <person name="Schuster L."/>
            <person name="Cowan T.M."/>
            <person name="Smanski M.J."/>
            <person name="Chevrette M.G."/>
            <person name="De Carvalho L.P.S."/>
            <person name="Shen B."/>
        </authorList>
    </citation>
    <scope>NUCLEOTIDE SEQUENCE [LARGE SCALE GENOMIC DNA]</scope>
    <source>
        <strain evidence="2 3">NPDC049574</strain>
    </source>
</reference>
<feature type="compositionally biased region" description="Pro residues" evidence="1">
    <location>
        <begin position="1"/>
        <end position="13"/>
    </location>
</feature>
<name>A0ABV3HBU2_9ACTN</name>
<gene>
    <name evidence="2" type="ORF">AB0K40_30355</name>
</gene>
<keyword evidence="3" id="KW-1185">Reference proteome</keyword>
<comment type="caution">
    <text evidence="2">The sequence shown here is derived from an EMBL/GenBank/DDBJ whole genome shotgun (WGS) entry which is preliminary data.</text>
</comment>
<dbReference type="Proteomes" id="UP001552427">
    <property type="component" value="Unassembled WGS sequence"/>
</dbReference>
<sequence>MRTPPHLPGPARPDIPASRDAHDPRDSRDLHDSGHGVPRPRRHPYALREFPVQAPQPALIPAPDLFAEQRLLEIRDMSHQAIGSIDDLLQHTA</sequence>
<evidence type="ECO:0000313" key="3">
    <source>
        <dbReference type="Proteomes" id="UP001552427"/>
    </source>
</evidence>
<organism evidence="2 3">
    <name type="scientific">Nonomuraea bangladeshensis</name>
    <dbReference type="NCBI Taxonomy" id="404385"/>
    <lineage>
        <taxon>Bacteria</taxon>
        <taxon>Bacillati</taxon>
        <taxon>Actinomycetota</taxon>
        <taxon>Actinomycetes</taxon>
        <taxon>Streptosporangiales</taxon>
        <taxon>Streptosporangiaceae</taxon>
        <taxon>Nonomuraea</taxon>
    </lineage>
</organism>
<accession>A0ABV3HBU2</accession>
<protein>
    <submittedName>
        <fullName evidence="2">Uncharacterized protein</fullName>
    </submittedName>
</protein>
<feature type="compositionally biased region" description="Basic and acidic residues" evidence="1">
    <location>
        <begin position="17"/>
        <end position="34"/>
    </location>
</feature>
<dbReference type="EMBL" id="JBFARM010000009">
    <property type="protein sequence ID" value="MEV4289829.1"/>
    <property type="molecule type" value="Genomic_DNA"/>
</dbReference>
<proteinExistence type="predicted"/>
<feature type="region of interest" description="Disordered" evidence="1">
    <location>
        <begin position="1"/>
        <end position="43"/>
    </location>
</feature>
<dbReference type="RefSeq" id="WP_364456343.1">
    <property type="nucleotide sequence ID" value="NZ_JBFARM010000009.1"/>
</dbReference>
<evidence type="ECO:0000256" key="1">
    <source>
        <dbReference type="SAM" id="MobiDB-lite"/>
    </source>
</evidence>
<evidence type="ECO:0000313" key="2">
    <source>
        <dbReference type="EMBL" id="MEV4289829.1"/>
    </source>
</evidence>